<evidence type="ECO:0000313" key="3">
    <source>
        <dbReference type="Proteomes" id="UP001194580"/>
    </source>
</evidence>
<dbReference type="AlphaFoldDB" id="A0AAD4D2U4"/>
<protein>
    <recommendedName>
        <fullName evidence="1">F-box domain-containing protein</fullName>
    </recommendedName>
</protein>
<evidence type="ECO:0000313" key="2">
    <source>
        <dbReference type="EMBL" id="KAG0259810.1"/>
    </source>
</evidence>
<dbReference type="Proteomes" id="UP001194580">
    <property type="component" value="Unassembled WGS sequence"/>
</dbReference>
<feature type="domain" description="F-box" evidence="1">
    <location>
        <begin position="1"/>
        <end position="45"/>
    </location>
</feature>
<keyword evidence="3" id="KW-1185">Reference proteome</keyword>
<dbReference type="EMBL" id="JAAAIL010002161">
    <property type="protein sequence ID" value="KAG0259810.1"/>
    <property type="molecule type" value="Genomic_DNA"/>
</dbReference>
<comment type="caution">
    <text evidence="2">The sequence shown here is derived from an EMBL/GenBank/DDBJ whole genome shotgun (WGS) entry which is preliminary data.</text>
</comment>
<gene>
    <name evidence="2" type="ORF">BGZ95_004582</name>
</gene>
<dbReference type="SUPFAM" id="SSF81383">
    <property type="entry name" value="F-box domain"/>
    <property type="match status" value="1"/>
</dbReference>
<proteinExistence type="predicted"/>
<dbReference type="Pfam" id="PF12937">
    <property type="entry name" value="F-box-like"/>
    <property type="match status" value="1"/>
</dbReference>
<dbReference type="InterPro" id="IPR032675">
    <property type="entry name" value="LRR_dom_sf"/>
</dbReference>
<dbReference type="CDD" id="cd09917">
    <property type="entry name" value="F-box_SF"/>
    <property type="match status" value="1"/>
</dbReference>
<reference evidence="2" key="1">
    <citation type="journal article" date="2020" name="Fungal Divers.">
        <title>Resolving the Mortierellaceae phylogeny through synthesis of multi-gene phylogenetics and phylogenomics.</title>
        <authorList>
            <person name="Vandepol N."/>
            <person name="Liber J."/>
            <person name="Desiro A."/>
            <person name="Na H."/>
            <person name="Kennedy M."/>
            <person name="Barry K."/>
            <person name="Grigoriev I.V."/>
            <person name="Miller A.N."/>
            <person name="O'Donnell K."/>
            <person name="Stajich J.E."/>
            <person name="Bonito G."/>
        </authorList>
    </citation>
    <scope>NUCLEOTIDE SEQUENCE</scope>
    <source>
        <strain evidence="2">NRRL 28262</strain>
    </source>
</reference>
<dbReference type="PROSITE" id="PS50181">
    <property type="entry name" value="FBOX"/>
    <property type="match status" value="1"/>
</dbReference>
<dbReference type="InterPro" id="IPR001810">
    <property type="entry name" value="F-box_dom"/>
</dbReference>
<dbReference type="Gene3D" id="3.80.10.10">
    <property type="entry name" value="Ribonuclease Inhibitor"/>
    <property type="match status" value="2"/>
</dbReference>
<accession>A0AAD4D2U4</accession>
<evidence type="ECO:0000259" key="1">
    <source>
        <dbReference type="PROSITE" id="PS50181"/>
    </source>
</evidence>
<dbReference type="InterPro" id="IPR036047">
    <property type="entry name" value="F-box-like_dom_sf"/>
</dbReference>
<sequence length="498" mass="56280">MDITHLPEEILLLIGTFINRDDIISAASTCHTLRVALTSLLWNQLVLPTSNGTMPVDANTLRAHAHFIHTLTYRTTVSPDYSITFPVLTDLHFDFPTWPRTFPGTQPPPDRDQYFATIIRLCPRVQNLTFTNAVPSQSVQLWNAISSTVKTPYRLSVTRMDPTGGDSMQAFWSVCTLFEELELIGFDILVSNELPRLLFPRLKRLTQELNPYFGDSIGHAGHLAWMMRCPNLTYLEWRTTNSKFPGLRLEKAIRQITWPKLDSFQLTGACYSDERVATLLQHLPPQHVFRLPSAQLSALSFSRLQERHFSTLRILDMNGCVQFSSSMALAVLCGCPLLEDLSAYYLTVKDMGQLGPARLDWVCLGLKQLKLYIARDPEHPEDDRLIIDQLSKLKQLEQLEFGSEPLVDLDKALKNDLLSRGVLQLNLASGLTCLAGLKNLAVVTFLGTVQRFGVEEIRWMQENWPELQEVSGTLSECPDTCAILREILQESGIGSYED</sequence>
<name>A0AAD4D2U4_9FUNG</name>
<organism evidence="2 3">
    <name type="scientific">Linnemannia exigua</name>
    <dbReference type="NCBI Taxonomy" id="604196"/>
    <lineage>
        <taxon>Eukaryota</taxon>
        <taxon>Fungi</taxon>
        <taxon>Fungi incertae sedis</taxon>
        <taxon>Mucoromycota</taxon>
        <taxon>Mortierellomycotina</taxon>
        <taxon>Mortierellomycetes</taxon>
        <taxon>Mortierellales</taxon>
        <taxon>Mortierellaceae</taxon>
        <taxon>Linnemannia</taxon>
    </lineage>
</organism>
<dbReference type="SUPFAM" id="SSF52047">
    <property type="entry name" value="RNI-like"/>
    <property type="match status" value="1"/>
</dbReference>